<evidence type="ECO:0000259" key="1">
    <source>
        <dbReference type="Pfam" id="PF12680"/>
    </source>
</evidence>
<keyword evidence="3" id="KW-1185">Reference proteome</keyword>
<evidence type="ECO:0000313" key="3">
    <source>
        <dbReference type="Proteomes" id="UP000310314"/>
    </source>
</evidence>
<dbReference type="Gene3D" id="3.10.450.50">
    <property type="match status" value="1"/>
</dbReference>
<dbReference type="EMBL" id="VATY01000006">
    <property type="protein sequence ID" value="TMM52108.1"/>
    <property type="molecule type" value="Genomic_DNA"/>
</dbReference>
<protein>
    <submittedName>
        <fullName evidence="2">Nuclear transport factor 2 family protein</fullName>
    </submittedName>
</protein>
<dbReference type="OrthoDB" id="7865214at2"/>
<dbReference type="RefSeq" id="WP_138659951.1">
    <property type="nucleotide sequence ID" value="NZ_VATY01000006.1"/>
</dbReference>
<dbReference type="InterPro" id="IPR037401">
    <property type="entry name" value="SnoaL-like"/>
</dbReference>
<feature type="domain" description="SnoaL-like" evidence="1">
    <location>
        <begin position="7"/>
        <end position="105"/>
    </location>
</feature>
<gene>
    <name evidence="2" type="ORF">FEE95_20685</name>
</gene>
<comment type="caution">
    <text evidence="2">The sequence shown here is derived from an EMBL/GenBank/DDBJ whole genome shotgun (WGS) entry which is preliminary data.</text>
</comment>
<proteinExistence type="predicted"/>
<dbReference type="Proteomes" id="UP000310314">
    <property type="component" value="Unassembled WGS sequence"/>
</dbReference>
<reference evidence="2 3" key="1">
    <citation type="submission" date="2019-05" db="EMBL/GenBank/DDBJ databases">
        <authorList>
            <person name="Zhang J.-Y."/>
            <person name="Feg X."/>
            <person name="Du Z.-J."/>
        </authorList>
    </citation>
    <scope>NUCLEOTIDE SEQUENCE [LARGE SCALE GENOMIC DNA]</scope>
    <source>
        <strain evidence="2 3">RZ26</strain>
    </source>
</reference>
<sequence length="117" mass="13655">MTEEILQQFAKAWQEKNLEEVISFFTHDCHYCSSVGMEPGTSFLGRTEVRKGIQEMMSHDMVKDVSLSNIKIDGDFGFWEWTYFLKNGKIELGCDVFEFQNNKIKSKNAFRKVLLNN</sequence>
<dbReference type="InterPro" id="IPR032710">
    <property type="entry name" value="NTF2-like_dom_sf"/>
</dbReference>
<accession>A0A5S3PDQ2</accession>
<dbReference type="AlphaFoldDB" id="A0A5S3PDQ2"/>
<dbReference type="Pfam" id="PF12680">
    <property type="entry name" value="SnoaL_2"/>
    <property type="match status" value="1"/>
</dbReference>
<organism evidence="2 3">
    <name type="scientific">Maribacter algarum</name>
    <name type="common">ex Zhang et al. 2020</name>
    <dbReference type="NCBI Taxonomy" id="2578118"/>
    <lineage>
        <taxon>Bacteria</taxon>
        <taxon>Pseudomonadati</taxon>
        <taxon>Bacteroidota</taxon>
        <taxon>Flavobacteriia</taxon>
        <taxon>Flavobacteriales</taxon>
        <taxon>Flavobacteriaceae</taxon>
        <taxon>Maribacter</taxon>
    </lineage>
</organism>
<dbReference type="SUPFAM" id="SSF54427">
    <property type="entry name" value="NTF2-like"/>
    <property type="match status" value="1"/>
</dbReference>
<evidence type="ECO:0000313" key="2">
    <source>
        <dbReference type="EMBL" id="TMM52108.1"/>
    </source>
</evidence>
<name>A0A5S3PDQ2_9FLAO</name>